<protein>
    <submittedName>
        <fullName evidence="1">Uncharacterized protein</fullName>
    </submittedName>
</protein>
<dbReference type="eggNOG" id="ENOG502RX9W">
    <property type="taxonomic scope" value="Eukaryota"/>
</dbReference>
<name>B9RD24_RICCO</name>
<organism evidence="1 2">
    <name type="scientific">Ricinus communis</name>
    <name type="common">Castor bean</name>
    <dbReference type="NCBI Taxonomy" id="3988"/>
    <lineage>
        <taxon>Eukaryota</taxon>
        <taxon>Viridiplantae</taxon>
        <taxon>Streptophyta</taxon>
        <taxon>Embryophyta</taxon>
        <taxon>Tracheophyta</taxon>
        <taxon>Spermatophyta</taxon>
        <taxon>Magnoliopsida</taxon>
        <taxon>eudicotyledons</taxon>
        <taxon>Gunneridae</taxon>
        <taxon>Pentapetalae</taxon>
        <taxon>rosids</taxon>
        <taxon>fabids</taxon>
        <taxon>Malpighiales</taxon>
        <taxon>Euphorbiaceae</taxon>
        <taxon>Acalyphoideae</taxon>
        <taxon>Acalypheae</taxon>
        <taxon>Ricinus</taxon>
    </lineage>
</organism>
<reference evidence="2" key="1">
    <citation type="journal article" date="2010" name="Nat. Biotechnol.">
        <title>Draft genome sequence of the oilseed species Ricinus communis.</title>
        <authorList>
            <person name="Chan A.P."/>
            <person name="Crabtree J."/>
            <person name="Zhao Q."/>
            <person name="Lorenzi H."/>
            <person name="Orvis J."/>
            <person name="Puiu D."/>
            <person name="Melake-Berhan A."/>
            <person name="Jones K.M."/>
            <person name="Redman J."/>
            <person name="Chen G."/>
            <person name="Cahoon E.B."/>
            <person name="Gedil M."/>
            <person name="Stanke M."/>
            <person name="Haas B.J."/>
            <person name="Wortman J.R."/>
            <person name="Fraser-Liggett C.M."/>
            <person name="Ravel J."/>
            <person name="Rabinowicz P.D."/>
        </authorList>
    </citation>
    <scope>NUCLEOTIDE SEQUENCE [LARGE SCALE GENOMIC DNA]</scope>
    <source>
        <strain evidence="2">cv. Hale</strain>
    </source>
</reference>
<dbReference type="EMBL" id="EQ973775">
    <property type="protein sequence ID" value="EEF50282.1"/>
    <property type="molecule type" value="Genomic_DNA"/>
</dbReference>
<evidence type="ECO:0000313" key="1">
    <source>
        <dbReference type="EMBL" id="EEF50282.1"/>
    </source>
</evidence>
<dbReference type="InterPro" id="IPR012438">
    <property type="entry name" value="DUF1639"/>
</dbReference>
<gene>
    <name evidence="1" type="ORF">RCOM_1609070</name>
</gene>
<proteinExistence type="predicted"/>
<dbReference type="PANTHER" id="PTHR31170:SF16">
    <property type="match status" value="1"/>
</dbReference>
<dbReference type="InParanoid" id="B9RD24"/>
<dbReference type="AlphaFoldDB" id="B9RD24"/>
<dbReference type="Proteomes" id="UP000008311">
    <property type="component" value="Unassembled WGS sequence"/>
</dbReference>
<dbReference type="Pfam" id="PF07797">
    <property type="entry name" value="DUF1639"/>
    <property type="match status" value="1"/>
</dbReference>
<keyword evidence="2" id="KW-1185">Reference proteome</keyword>
<accession>B9RD24</accession>
<sequence length="457" mass="51772">MAAVLPNVLRPSQTVPKCSTTAGSVAAPTTTSTMTTKNCTYLFSPSFLSNTSVDQNSPSDGKAKLVVHSETHKQNSIDRIKDVEEKNQVLRPKRVIYKKSFADELDDVKKNEKKKKVPSYTIALTKEEIKNDILAITGGIKLPRKSKGIPMNVKKNLNKVFPGLRLSSITVDSYKVQKRKHALPYRLGVLGRPNGLGFSMAQTCSWRALTNWKYGSTSRQTQHPHVELTIDIPDDLETSMQDDFCIYSVPPTLRQIYPEAYTQPKNTKIQNPKKMLHFTDLVKYFWKFNYPAMTNRSIGSLYSITKLHQAGLKLKPAQNKCFLEIGFEPGITCLWRAELQFPCFEVDDTTEFVVRNLMALEQCHYPYETYICNYIRLWDLLIDTAEDVDLLVEKKNLVNGLGNGATVANLVNKLCNQIAEVQSCYYPLSKDLNEYYEHCGNQTMAILRKAACSILQL</sequence>
<evidence type="ECO:0000313" key="2">
    <source>
        <dbReference type="Proteomes" id="UP000008311"/>
    </source>
</evidence>
<dbReference type="PANTHER" id="PTHR31170">
    <property type="entry name" value="BNAC04G53230D PROTEIN"/>
    <property type="match status" value="1"/>
</dbReference>
<dbReference type="Pfam" id="PF03140">
    <property type="entry name" value="DUF247"/>
    <property type="match status" value="1"/>
</dbReference>
<dbReference type="InterPro" id="IPR004158">
    <property type="entry name" value="DUF247_pln"/>
</dbReference>